<feature type="region of interest" description="Disordered" evidence="1">
    <location>
        <begin position="34"/>
        <end position="53"/>
    </location>
</feature>
<dbReference type="InterPro" id="IPR010686">
    <property type="entry name" value="OBAP-like"/>
</dbReference>
<keyword evidence="4" id="KW-1185">Reference proteome</keyword>
<proteinExistence type="predicted"/>
<keyword evidence="2" id="KW-0732">Signal</keyword>
<dbReference type="PANTHER" id="PTHR31360:SF0">
    <property type="entry name" value="OIL BODY-ASSOCIATED PROTEIN 1B"/>
    <property type="match status" value="1"/>
</dbReference>
<dbReference type="RefSeq" id="WP_377046329.1">
    <property type="nucleotide sequence ID" value="NZ_JBHLUN010000015.1"/>
</dbReference>
<evidence type="ECO:0000313" key="3">
    <source>
        <dbReference type="EMBL" id="MFC0410585.1"/>
    </source>
</evidence>
<accession>A0ABV6JYQ5</accession>
<dbReference type="Pfam" id="PF06884">
    <property type="entry name" value="DUF1264"/>
    <property type="match status" value="1"/>
</dbReference>
<evidence type="ECO:0000256" key="1">
    <source>
        <dbReference type="SAM" id="MobiDB-lite"/>
    </source>
</evidence>
<dbReference type="Proteomes" id="UP001589865">
    <property type="component" value="Unassembled WGS sequence"/>
</dbReference>
<feature type="chain" id="PRO_5047066545" evidence="2">
    <location>
        <begin position="24"/>
        <end position="265"/>
    </location>
</feature>
<dbReference type="EMBL" id="JBHLUN010000015">
    <property type="protein sequence ID" value="MFC0410585.1"/>
    <property type="molecule type" value="Genomic_DNA"/>
</dbReference>
<evidence type="ECO:0000256" key="2">
    <source>
        <dbReference type="SAM" id="SignalP"/>
    </source>
</evidence>
<dbReference type="PANTHER" id="PTHR31360">
    <property type="match status" value="1"/>
</dbReference>
<organism evidence="3 4">
    <name type="scientific">Roseomonas elaeocarpi</name>
    <dbReference type="NCBI Taxonomy" id="907779"/>
    <lineage>
        <taxon>Bacteria</taxon>
        <taxon>Pseudomonadati</taxon>
        <taxon>Pseudomonadota</taxon>
        <taxon>Alphaproteobacteria</taxon>
        <taxon>Acetobacterales</taxon>
        <taxon>Roseomonadaceae</taxon>
        <taxon>Roseomonas</taxon>
    </lineage>
</organism>
<sequence>MSLLHSLTCRRCFSGSLMATAVAAPLATLFGTRGAKAQNRPEAPPPGDPLSTRSHVLDTGADALQRKAPLDAMSAYLNGFHFYADDMGRQVEASHYCTHLTEDFHQCVIFSSNQPDAKLIGIEYIVSEKVFRSLPEDEKKLWHSHDYEVRSGELVAPGLPDIAEHALMKDLVTTYGKTWHTWQIDRDPAFPMGIPQLMMGFTADGQITQGMLDDRDKRFDLSFMAQRKNREDIAAPQPVAGANTWQSGTVPQLKLEQVPVRNRRT</sequence>
<feature type="signal peptide" evidence="2">
    <location>
        <begin position="1"/>
        <end position="23"/>
    </location>
</feature>
<name>A0ABV6JYQ5_9PROT</name>
<evidence type="ECO:0000313" key="4">
    <source>
        <dbReference type="Proteomes" id="UP001589865"/>
    </source>
</evidence>
<comment type="caution">
    <text evidence="3">The sequence shown here is derived from an EMBL/GenBank/DDBJ whole genome shotgun (WGS) entry which is preliminary data.</text>
</comment>
<reference evidence="3 4" key="1">
    <citation type="submission" date="2024-09" db="EMBL/GenBank/DDBJ databases">
        <authorList>
            <person name="Sun Q."/>
            <person name="Mori K."/>
        </authorList>
    </citation>
    <scope>NUCLEOTIDE SEQUENCE [LARGE SCALE GENOMIC DNA]</scope>
    <source>
        <strain evidence="3 4">TBRC 5777</strain>
    </source>
</reference>
<protein>
    <submittedName>
        <fullName evidence="3">OBAP family protein</fullName>
    </submittedName>
</protein>
<gene>
    <name evidence="3" type="ORF">ACFFGY_20235</name>
</gene>